<keyword evidence="8" id="KW-0732">Signal</keyword>
<evidence type="ECO:0000256" key="6">
    <source>
        <dbReference type="ARBA" id="ARBA00023237"/>
    </source>
</evidence>
<keyword evidence="4 7" id="KW-0812">Transmembrane</keyword>
<comment type="similarity">
    <text evidence="7">Belongs to the TonB-dependent receptor family.</text>
</comment>
<keyword evidence="6 7" id="KW-0998">Cell outer membrane</keyword>
<evidence type="ECO:0000256" key="3">
    <source>
        <dbReference type="ARBA" id="ARBA00022452"/>
    </source>
</evidence>
<dbReference type="InterPro" id="IPR012910">
    <property type="entry name" value="Plug_dom"/>
</dbReference>
<dbReference type="Gene3D" id="2.170.130.10">
    <property type="entry name" value="TonB-dependent receptor, plug domain"/>
    <property type="match status" value="1"/>
</dbReference>
<accession>A0A2K8MB41</accession>
<comment type="subcellular location">
    <subcellularLocation>
        <location evidence="1 7">Cell outer membrane</location>
        <topology evidence="1 7">Multi-pass membrane protein</topology>
    </subcellularLocation>
</comment>
<keyword evidence="11" id="KW-1185">Reference proteome</keyword>
<organism evidence="10 11">
    <name type="scientific">Sphingomonas psychrotolerans</name>
    <dbReference type="NCBI Taxonomy" id="1327635"/>
    <lineage>
        <taxon>Bacteria</taxon>
        <taxon>Pseudomonadati</taxon>
        <taxon>Pseudomonadota</taxon>
        <taxon>Alphaproteobacteria</taxon>
        <taxon>Sphingomonadales</taxon>
        <taxon>Sphingomonadaceae</taxon>
        <taxon>Sphingomonas</taxon>
    </lineage>
</organism>
<evidence type="ECO:0000313" key="11">
    <source>
        <dbReference type="Proteomes" id="UP000229081"/>
    </source>
</evidence>
<dbReference type="PROSITE" id="PS52016">
    <property type="entry name" value="TONB_DEPENDENT_REC_3"/>
    <property type="match status" value="1"/>
</dbReference>
<sequence>MIYHYATAKGGMMKFATTLRAGLALGLPMLTLPALAQEQDEEQRRRTEIVVTGAADDDSYAPQQATVAGKSPAPLIEVPQSVSVVARQQIEDRNLFTIGEAVQTVAGVTVMPFDGTNPDYRARGFVLDYAYDGVPSTFSSGVPEFDLVIYERLEVQRGPAGLFRGSGSPGGTINLIRKRGKDAFAVSGALSAGSWNNYRGEFDIGGPVDAAGRLRVRAVGALHDRDFFQAKSHTRKLTAYTALDLDLTPTTTVGASFSYQDTTADTPMSGQPAYGLRVIGATSTRHPLTDQFLDFPRDFQHLPSWNRFTETTTEYAGEIKQQVGDWSMVVRALNRDIPRAWEDAFIQPGTGVDPVTLTATYVNRRSRGVNGKTAVDAYVTGPFTLFGQVHELAVGYSWDKRTTSFLNRSQTSVGRYSIYDADAIPLPPANFTSGSETDLQQSGFHAQLRLRPFKGFTIVAGDGSATIPTSPATSRRRCPRAS</sequence>
<dbReference type="PANTHER" id="PTHR32552:SF74">
    <property type="entry name" value="HYDROXAMATE SIDEROPHORE RECEPTOR FHUE"/>
    <property type="match status" value="1"/>
</dbReference>
<evidence type="ECO:0000259" key="9">
    <source>
        <dbReference type="Pfam" id="PF07715"/>
    </source>
</evidence>
<dbReference type="EMBL" id="CP024923">
    <property type="protein sequence ID" value="ATY31102.1"/>
    <property type="molecule type" value="Genomic_DNA"/>
</dbReference>
<proteinExistence type="inferred from homology"/>
<evidence type="ECO:0000256" key="4">
    <source>
        <dbReference type="ARBA" id="ARBA00022692"/>
    </source>
</evidence>
<protein>
    <recommendedName>
        <fullName evidence="9">TonB-dependent receptor plug domain-containing protein</fullName>
    </recommendedName>
</protein>
<feature type="domain" description="TonB-dependent receptor plug" evidence="9">
    <location>
        <begin position="75"/>
        <end position="172"/>
    </location>
</feature>
<dbReference type="InterPro" id="IPR039426">
    <property type="entry name" value="TonB-dep_rcpt-like"/>
</dbReference>
<dbReference type="AlphaFoldDB" id="A0A2K8MB41"/>
<feature type="chain" id="PRO_5014700785" description="TonB-dependent receptor plug domain-containing protein" evidence="8">
    <location>
        <begin position="37"/>
        <end position="482"/>
    </location>
</feature>
<evidence type="ECO:0000256" key="2">
    <source>
        <dbReference type="ARBA" id="ARBA00022448"/>
    </source>
</evidence>
<feature type="signal peptide" evidence="8">
    <location>
        <begin position="1"/>
        <end position="36"/>
    </location>
</feature>
<evidence type="ECO:0000256" key="1">
    <source>
        <dbReference type="ARBA" id="ARBA00004571"/>
    </source>
</evidence>
<keyword evidence="5 7" id="KW-0472">Membrane</keyword>
<dbReference type="Proteomes" id="UP000229081">
    <property type="component" value="Chromosome"/>
</dbReference>
<dbReference type="Gene3D" id="2.40.170.20">
    <property type="entry name" value="TonB-dependent receptor, beta-barrel domain"/>
    <property type="match status" value="1"/>
</dbReference>
<gene>
    <name evidence="10" type="ORF">CVN68_03145</name>
</gene>
<dbReference type="PANTHER" id="PTHR32552">
    <property type="entry name" value="FERRICHROME IRON RECEPTOR-RELATED"/>
    <property type="match status" value="1"/>
</dbReference>
<keyword evidence="2 7" id="KW-0813">Transport</keyword>
<dbReference type="KEGG" id="sphc:CVN68_03145"/>
<evidence type="ECO:0000256" key="5">
    <source>
        <dbReference type="ARBA" id="ARBA00023136"/>
    </source>
</evidence>
<evidence type="ECO:0000256" key="8">
    <source>
        <dbReference type="SAM" id="SignalP"/>
    </source>
</evidence>
<dbReference type="InterPro" id="IPR037066">
    <property type="entry name" value="Plug_dom_sf"/>
</dbReference>
<dbReference type="SUPFAM" id="SSF56935">
    <property type="entry name" value="Porins"/>
    <property type="match status" value="1"/>
</dbReference>
<name>A0A2K8MB41_9SPHN</name>
<reference evidence="10 11" key="1">
    <citation type="submission" date="2017-11" db="EMBL/GenBank/DDBJ databases">
        <title>Complete genome sequence of Sphingomonas sp. Strain Cra20, a psychrotolerant potential plant growth promoting rhizobacteria.</title>
        <authorList>
            <person name="Luo Y."/>
        </authorList>
    </citation>
    <scope>NUCLEOTIDE SEQUENCE [LARGE SCALE GENOMIC DNA]</scope>
    <source>
        <strain evidence="10 11">Cra20</strain>
    </source>
</reference>
<dbReference type="GO" id="GO:0009279">
    <property type="term" value="C:cell outer membrane"/>
    <property type="evidence" value="ECO:0007669"/>
    <property type="project" value="UniProtKB-SubCell"/>
</dbReference>
<keyword evidence="3 7" id="KW-1134">Transmembrane beta strand</keyword>
<evidence type="ECO:0000313" key="10">
    <source>
        <dbReference type="EMBL" id="ATY31102.1"/>
    </source>
</evidence>
<evidence type="ECO:0000256" key="7">
    <source>
        <dbReference type="PROSITE-ProRule" id="PRU01360"/>
    </source>
</evidence>
<dbReference type="Pfam" id="PF07715">
    <property type="entry name" value="Plug"/>
    <property type="match status" value="1"/>
</dbReference>
<dbReference type="GO" id="GO:0015344">
    <property type="term" value="F:siderophore uptake transmembrane transporter activity"/>
    <property type="evidence" value="ECO:0007669"/>
    <property type="project" value="TreeGrafter"/>
</dbReference>
<dbReference type="InterPro" id="IPR036942">
    <property type="entry name" value="Beta-barrel_TonB_sf"/>
</dbReference>